<organism evidence="1">
    <name type="scientific">Xenopus tropicalis</name>
    <name type="common">Western clawed frog</name>
    <name type="synonym">Silurana tropicalis</name>
    <dbReference type="NCBI Taxonomy" id="8364"/>
    <lineage>
        <taxon>Eukaryota</taxon>
        <taxon>Metazoa</taxon>
        <taxon>Chordata</taxon>
        <taxon>Craniata</taxon>
        <taxon>Vertebrata</taxon>
        <taxon>Euteleostomi</taxon>
        <taxon>Amphibia</taxon>
        <taxon>Batrachia</taxon>
        <taxon>Anura</taxon>
        <taxon>Pipoidea</taxon>
        <taxon>Pipidae</taxon>
        <taxon>Xenopodinae</taxon>
        <taxon>Xenopus</taxon>
        <taxon>Silurana</taxon>
    </lineage>
</organism>
<protein>
    <submittedName>
        <fullName evidence="1">Uncharacterized protein</fullName>
    </submittedName>
</protein>
<name>A0A1B8Y0T0_XENTR</name>
<accession>A0A1B8Y0T0</accession>
<reference evidence="1" key="2">
    <citation type="journal article" date="2010" name="Science">
        <title>The genome of the Western clawed frog Xenopus tropicalis.</title>
        <authorList>
            <person name="Hellsten U."/>
            <person name="Harland R.M."/>
            <person name="Gilchrist M.J."/>
            <person name="Hendrix D."/>
            <person name="Jurka J."/>
            <person name="Kapitonov V."/>
            <person name="Ovcharenko I."/>
            <person name="Putnam N.H."/>
            <person name="Shu S."/>
            <person name="Taher L."/>
            <person name="Blitz I.L."/>
            <person name="Blumberg B."/>
            <person name="Dichmann D.S."/>
            <person name="Dubchak I."/>
            <person name="Amaya E."/>
            <person name="Detter J.C."/>
            <person name="Fletcher R."/>
            <person name="Gerhard D.S."/>
            <person name="Goodstein D."/>
            <person name="Graves T."/>
            <person name="Grigoriev I.V."/>
            <person name="Grimwood J."/>
            <person name="Kawashima T."/>
            <person name="Lindquist E."/>
            <person name="Lucas S.M."/>
            <person name="Mead P.E."/>
            <person name="Mitros T."/>
            <person name="Ogino H."/>
            <person name="Ohta Y."/>
            <person name="Poliakov A.V."/>
            <person name="Pollet N."/>
            <person name="Robert J."/>
            <person name="Salamov A."/>
            <person name="Sater A.K."/>
            <person name="Schmutz J."/>
            <person name="Terry A."/>
            <person name="Vize P.D."/>
            <person name="Warren W.C."/>
            <person name="Wells D."/>
            <person name="Wills A."/>
            <person name="Wilson R.K."/>
            <person name="Zimmerman L.B."/>
            <person name="Zorn A.M."/>
            <person name="Grainger R."/>
            <person name="Grammer T."/>
            <person name="Khokha M.K."/>
            <person name="Richardson P.M."/>
            <person name="Rokhsar D.S."/>
        </authorList>
    </citation>
    <scope>NUCLEOTIDE SEQUENCE [LARGE SCALE GENOMIC DNA]</scope>
    <source>
        <strain evidence="1">Nigerian</strain>
    </source>
</reference>
<dbReference type="AlphaFoldDB" id="A0A1B8Y0T0"/>
<reference evidence="1" key="3">
    <citation type="submission" date="2016-05" db="EMBL/GenBank/DDBJ databases">
        <title>WGS assembly of Xenopus tropicalis.</title>
        <authorList>
            <person name="Sessions A."/>
            <person name="Jenkins J."/>
            <person name="Mitros T."/>
            <person name="Lyons J.T."/>
            <person name="Dichmann D.S."/>
            <person name="Robert J."/>
            <person name="Harland R.M."/>
            <person name="Rokhsar D.S."/>
        </authorList>
    </citation>
    <scope>NUCLEOTIDE SEQUENCE</scope>
    <source>
        <strain evidence="1">Nigerian</strain>
    </source>
</reference>
<evidence type="ECO:0000313" key="1">
    <source>
        <dbReference type="EMBL" id="OCA16536.1"/>
    </source>
</evidence>
<reference evidence="1" key="1">
    <citation type="submission" date="2009-11" db="EMBL/GenBank/DDBJ databases">
        <authorList>
            <consortium name="US DOE Joint Genome Institute (JGI-PGF)"/>
            <person name="Ottilar R."/>
            <person name="Schmutz J."/>
            <person name="Salamov A."/>
            <person name="Cheng J.F."/>
            <person name="Lucas S."/>
            <person name="Pitluck S."/>
            <person name="Gundlach H."/>
            <person name="Guo Y."/>
            <person name="Haberer G."/>
            <person name="Nasrallah J."/>
            <person name="Mayer K.F.X."/>
            <person name="van de Peer Y."/>
            <person name="Weigel D."/>
            <person name="Grigoriev I.V."/>
        </authorList>
    </citation>
    <scope>NUCLEOTIDE SEQUENCE</scope>
    <source>
        <strain evidence="1">Nigerian</strain>
    </source>
</reference>
<dbReference type="EMBL" id="KV460596">
    <property type="protein sequence ID" value="OCA16536.1"/>
    <property type="molecule type" value="Genomic_DNA"/>
</dbReference>
<sequence>LHLVLIYPIFALSPITPHPLILLPHHHDIIAPPPIHHCPTSLPPSSHLPESWAYKGPLSLGAELGPSKAICPRVLPTTLVKSGTEPRE</sequence>
<feature type="non-terminal residue" evidence="1">
    <location>
        <position position="1"/>
    </location>
</feature>
<proteinExistence type="predicted"/>
<gene>
    <name evidence="1" type="ORF">XENTR_v900281742mg</name>
</gene>